<gene>
    <name evidence="2" type="ORF">MRM62_12220</name>
</gene>
<evidence type="ECO:0000313" key="2">
    <source>
        <dbReference type="EMBL" id="XAG24528.1"/>
    </source>
</evidence>
<name>A0AAU6SWX3_UNCXX</name>
<feature type="domain" description="DSBA-like thioredoxin" evidence="1">
    <location>
        <begin position="20"/>
        <end position="218"/>
    </location>
</feature>
<evidence type="ECO:0000259" key="1">
    <source>
        <dbReference type="Pfam" id="PF01323"/>
    </source>
</evidence>
<proteinExistence type="predicted"/>
<dbReference type="Pfam" id="PF01323">
    <property type="entry name" value="DSBA"/>
    <property type="match status" value="1"/>
</dbReference>
<dbReference type="PANTHER" id="PTHR13887">
    <property type="entry name" value="GLUTATHIONE S-TRANSFERASE KAPPA"/>
    <property type="match status" value="1"/>
</dbReference>
<dbReference type="SUPFAM" id="SSF52833">
    <property type="entry name" value="Thioredoxin-like"/>
    <property type="match status" value="1"/>
</dbReference>
<dbReference type="InterPro" id="IPR001853">
    <property type="entry name" value="DSBA-like_thioredoxin_dom"/>
</dbReference>
<protein>
    <submittedName>
        <fullName evidence="2">DsbA family oxidoreductase</fullName>
    </submittedName>
</protein>
<dbReference type="PANTHER" id="PTHR13887:SF41">
    <property type="entry name" value="THIOREDOXIN SUPERFAMILY PROTEIN"/>
    <property type="match status" value="1"/>
</dbReference>
<dbReference type="AlphaFoldDB" id="A0AAU6SWX3"/>
<reference evidence="2" key="1">
    <citation type="submission" date="2022-03" db="EMBL/GenBank/DDBJ databases">
        <title>Sea Food Isolates.</title>
        <authorList>
            <person name="Li c."/>
        </authorList>
    </citation>
    <scope>NUCLEOTIDE SEQUENCE</scope>
    <source>
        <strain evidence="2">19CA03SA04</strain>
    </source>
</reference>
<dbReference type="InterPro" id="IPR036249">
    <property type="entry name" value="Thioredoxin-like_sf"/>
</dbReference>
<accession>A0AAU6SWX3</accession>
<dbReference type="Gene3D" id="3.40.30.10">
    <property type="entry name" value="Glutaredoxin"/>
    <property type="match status" value="1"/>
</dbReference>
<dbReference type="GO" id="GO:0016491">
    <property type="term" value="F:oxidoreductase activity"/>
    <property type="evidence" value="ECO:0007669"/>
    <property type="project" value="InterPro"/>
</dbReference>
<dbReference type="EMBL" id="CP095340">
    <property type="protein sequence ID" value="XAG24528.1"/>
    <property type="molecule type" value="Genomic_DNA"/>
</dbReference>
<dbReference type="CDD" id="cd03024">
    <property type="entry name" value="DsbA_FrnE"/>
    <property type="match status" value="1"/>
</dbReference>
<organism evidence="2">
    <name type="scientific">bacterium 19CA03SA04</name>
    <dbReference type="NCBI Taxonomy" id="2920698"/>
    <lineage>
        <taxon>Bacteria</taxon>
    </lineage>
</organism>
<sequence length="244" mass="27615">MTIQDNYKEANQADQKPSITVEIWSDYLCPWCFIGEWNMTNALNELGVSFTKEHRSYQTNPTQDAPESIYEVALKYGMNLDSARDRAKQIEQSAKQSGLIIHMDRVQMVNTFDAHCLVAYAKTQGVENTVSDRLMEAAFVKGWNIADIDRLIAIAVDAGLDEQPVKSILLNKQFKNIVEDDISNGQRMGVKSVPYYRINNRYEISGANSKEQFKHYIQSVLEKEKLDNMPSARSCGDAGCIISE</sequence>